<dbReference type="SUPFAM" id="SSF55729">
    <property type="entry name" value="Acyl-CoA N-acyltransferases (Nat)"/>
    <property type="match status" value="1"/>
</dbReference>
<gene>
    <name evidence="4" type="ORF">J421_3558</name>
</gene>
<dbReference type="InterPro" id="IPR006464">
    <property type="entry name" value="AcTrfase_RimI/Ard1"/>
</dbReference>
<dbReference type="FunCoup" id="W0RL85">
    <property type="interactions" value="407"/>
</dbReference>
<name>W0RL85_9BACT</name>
<accession>W0RL85</accession>
<dbReference type="InParanoid" id="W0RL85"/>
<evidence type="ECO:0000259" key="3">
    <source>
        <dbReference type="PROSITE" id="PS51186"/>
    </source>
</evidence>
<keyword evidence="2" id="KW-0012">Acyltransferase</keyword>
<dbReference type="eggNOG" id="COG0456">
    <property type="taxonomic scope" value="Bacteria"/>
</dbReference>
<dbReference type="GO" id="GO:0008080">
    <property type="term" value="F:N-acetyltransferase activity"/>
    <property type="evidence" value="ECO:0007669"/>
    <property type="project" value="InterPro"/>
</dbReference>
<dbReference type="PANTHER" id="PTHR43877:SF2">
    <property type="entry name" value="AMINOALKYLPHOSPHONATE N-ACETYLTRANSFERASE-RELATED"/>
    <property type="match status" value="1"/>
</dbReference>
<proteinExistence type="predicted"/>
<dbReference type="OrthoDB" id="9794566at2"/>
<dbReference type="Proteomes" id="UP000019151">
    <property type="component" value="Chromosome"/>
</dbReference>
<dbReference type="InterPro" id="IPR050832">
    <property type="entry name" value="Bact_Acetyltransf"/>
</dbReference>
<dbReference type="HOGENOM" id="CLU_013985_23_3_0"/>
<evidence type="ECO:0000313" key="4">
    <source>
        <dbReference type="EMBL" id="AHG91095.1"/>
    </source>
</evidence>
<dbReference type="STRING" id="861299.J421_3558"/>
<dbReference type="AlphaFoldDB" id="W0RL85"/>
<evidence type="ECO:0000256" key="2">
    <source>
        <dbReference type="ARBA" id="ARBA00023315"/>
    </source>
</evidence>
<evidence type="ECO:0000256" key="1">
    <source>
        <dbReference type="ARBA" id="ARBA00022679"/>
    </source>
</evidence>
<protein>
    <submittedName>
        <fullName evidence="4">Ribosomal-protein-alanine acetyltransferase</fullName>
    </submittedName>
</protein>
<sequence length="180" mass="19771">MPLGTLTVRPAVEQDVEAVSRMELVSFTDPWSRSSFVSLLGHRHVLFLVADWRAGPPHHESWGTPTEVAGYVVAWLAADEAEIANLAVAPTLRGLRIGARLLDTALGELMARGASAVYLEVRESNAAARRLYASRGFAEVGRRRKYYRRPQEDALVLRRDLVARASHGASVQDTPVVRSG</sequence>
<feature type="domain" description="N-acetyltransferase" evidence="3">
    <location>
        <begin position="6"/>
        <end position="162"/>
    </location>
</feature>
<dbReference type="InterPro" id="IPR016181">
    <property type="entry name" value="Acyl_CoA_acyltransferase"/>
</dbReference>
<dbReference type="RefSeq" id="WP_025412552.1">
    <property type="nucleotide sequence ID" value="NZ_CP007128.1"/>
</dbReference>
<dbReference type="PROSITE" id="PS51186">
    <property type="entry name" value="GNAT"/>
    <property type="match status" value="1"/>
</dbReference>
<reference evidence="4 5" key="1">
    <citation type="journal article" date="2014" name="Genome Announc.">
        <title>Genome Sequence and Methylome of Soil Bacterium Gemmatirosa kalamazoonensis KBS708T, a Member of the Rarely Cultivated Gemmatimonadetes Phylum.</title>
        <authorList>
            <person name="Debruyn J.M."/>
            <person name="Radosevich M."/>
            <person name="Wommack K.E."/>
            <person name="Polson S.W."/>
            <person name="Hauser L.J."/>
            <person name="Fawaz M.N."/>
            <person name="Korlach J."/>
            <person name="Tsai Y.C."/>
        </authorList>
    </citation>
    <scope>NUCLEOTIDE SEQUENCE [LARGE SCALE GENOMIC DNA]</scope>
    <source>
        <strain evidence="4 5">KBS708</strain>
    </source>
</reference>
<organism evidence="4 5">
    <name type="scientific">Gemmatirosa kalamazoonensis</name>
    <dbReference type="NCBI Taxonomy" id="861299"/>
    <lineage>
        <taxon>Bacteria</taxon>
        <taxon>Pseudomonadati</taxon>
        <taxon>Gemmatimonadota</taxon>
        <taxon>Gemmatimonadia</taxon>
        <taxon>Gemmatimonadales</taxon>
        <taxon>Gemmatimonadaceae</taxon>
        <taxon>Gemmatirosa</taxon>
    </lineage>
</organism>
<dbReference type="Gene3D" id="3.40.630.30">
    <property type="match status" value="1"/>
</dbReference>
<dbReference type="KEGG" id="gba:J421_3558"/>
<keyword evidence="5" id="KW-1185">Reference proteome</keyword>
<dbReference type="CDD" id="cd04301">
    <property type="entry name" value="NAT_SF"/>
    <property type="match status" value="1"/>
</dbReference>
<dbReference type="EMBL" id="CP007128">
    <property type="protein sequence ID" value="AHG91095.1"/>
    <property type="molecule type" value="Genomic_DNA"/>
</dbReference>
<dbReference type="PANTHER" id="PTHR43877">
    <property type="entry name" value="AMINOALKYLPHOSPHONATE N-ACETYLTRANSFERASE-RELATED-RELATED"/>
    <property type="match status" value="1"/>
</dbReference>
<dbReference type="PATRIC" id="fig|861299.3.peg.3611"/>
<evidence type="ECO:0000313" key="5">
    <source>
        <dbReference type="Proteomes" id="UP000019151"/>
    </source>
</evidence>
<keyword evidence="1 4" id="KW-0808">Transferase</keyword>
<dbReference type="NCBIfam" id="TIGR01575">
    <property type="entry name" value="rimI"/>
    <property type="match status" value="1"/>
</dbReference>
<dbReference type="Pfam" id="PF00583">
    <property type="entry name" value="Acetyltransf_1"/>
    <property type="match status" value="1"/>
</dbReference>
<dbReference type="InterPro" id="IPR000182">
    <property type="entry name" value="GNAT_dom"/>
</dbReference>